<accession>A0A8J6CDE7</accession>
<evidence type="ECO:0000256" key="5">
    <source>
        <dbReference type="SAM" id="MobiDB-lite"/>
    </source>
</evidence>
<evidence type="ECO:0000256" key="6">
    <source>
        <dbReference type="SAM" id="Phobius"/>
    </source>
</evidence>
<gene>
    <name evidence="8" type="ORF">KFE25_009338</name>
</gene>
<feature type="signal peptide" evidence="7">
    <location>
        <begin position="1"/>
        <end position="24"/>
    </location>
</feature>
<dbReference type="PANTHER" id="PTHR38894:SF1">
    <property type="entry name" value="TRANSMEMBRANE PROTEIN"/>
    <property type="match status" value="1"/>
</dbReference>
<evidence type="ECO:0000256" key="3">
    <source>
        <dbReference type="ARBA" id="ARBA00022989"/>
    </source>
</evidence>
<dbReference type="InterPro" id="IPR013714">
    <property type="entry name" value="Golgi_TVP15"/>
</dbReference>
<evidence type="ECO:0000256" key="2">
    <source>
        <dbReference type="ARBA" id="ARBA00022692"/>
    </source>
</evidence>
<feature type="compositionally biased region" description="Acidic residues" evidence="5">
    <location>
        <begin position="163"/>
        <end position="172"/>
    </location>
</feature>
<sequence>MGRHLAAGALAALLALGAVQPTTQQNLDVDELLRRVDLDGGDLNLDDLLRPAADDTPDAAGAHGASRRAQPSDVPPGRAGVRHEAHASGRAEPTSARTARGEQSAAAHRAPRDERAEEIDAEIDLSDYEPQRGAAMRGFALDDDDDADADAAGRSDDGRARDDDDGEADGATDGEGFSPGGTLSLRIDKTTLAILRRWTNFANGVLLMLLGPITLAISAGSLAFDKMILSIYVSLFGLLFSAQELRVEPVHSWLRSNFQFMNTHAGRAAFLVFAGNLLWTFGRVGVVPAVLTCANSVFNAKFASIVARFE</sequence>
<proteinExistence type="predicted"/>
<evidence type="ECO:0000313" key="9">
    <source>
        <dbReference type="Proteomes" id="UP000751190"/>
    </source>
</evidence>
<reference evidence="8" key="1">
    <citation type="submission" date="2021-05" db="EMBL/GenBank/DDBJ databases">
        <title>The genome of the haptophyte Pavlova lutheri (Diacronema luteri, Pavlovales) - a model for lipid biosynthesis in eukaryotic algae.</title>
        <authorList>
            <person name="Hulatt C.J."/>
            <person name="Posewitz M.C."/>
        </authorList>
    </citation>
    <scope>NUCLEOTIDE SEQUENCE</scope>
    <source>
        <strain evidence="8">NIVA-4/92</strain>
    </source>
</reference>
<keyword evidence="2 6" id="KW-0812">Transmembrane</keyword>
<name>A0A8J6CDE7_DIALT</name>
<evidence type="ECO:0000313" key="8">
    <source>
        <dbReference type="EMBL" id="KAG8470917.1"/>
    </source>
</evidence>
<feature type="compositionally biased region" description="Acidic residues" evidence="5">
    <location>
        <begin position="116"/>
        <end position="127"/>
    </location>
</feature>
<keyword evidence="7" id="KW-0732">Signal</keyword>
<comment type="caution">
    <text evidence="8">The sequence shown here is derived from an EMBL/GenBank/DDBJ whole genome shotgun (WGS) entry which is preliminary data.</text>
</comment>
<evidence type="ECO:0000256" key="1">
    <source>
        <dbReference type="ARBA" id="ARBA00004141"/>
    </source>
</evidence>
<evidence type="ECO:0000256" key="7">
    <source>
        <dbReference type="SAM" id="SignalP"/>
    </source>
</evidence>
<keyword evidence="4 6" id="KW-0472">Membrane</keyword>
<dbReference type="GO" id="GO:0016020">
    <property type="term" value="C:membrane"/>
    <property type="evidence" value="ECO:0007669"/>
    <property type="project" value="UniProtKB-SubCell"/>
</dbReference>
<dbReference type="EMBL" id="JAGTXO010000001">
    <property type="protein sequence ID" value="KAG8470917.1"/>
    <property type="molecule type" value="Genomic_DNA"/>
</dbReference>
<feature type="chain" id="PRO_5035310886" evidence="7">
    <location>
        <begin position="25"/>
        <end position="310"/>
    </location>
</feature>
<feature type="compositionally biased region" description="Basic and acidic residues" evidence="5">
    <location>
        <begin position="151"/>
        <end position="162"/>
    </location>
</feature>
<keyword evidence="3 6" id="KW-1133">Transmembrane helix</keyword>
<dbReference type="OrthoDB" id="10623114at2759"/>
<protein>
    <submittedName>
        <fullName evidence="8">Uncharacterized protein</fullName>
    </submittedName>
</protein>
<feature type="region of interest" description="Disordered" evidence="5">
    <location>
        <begin position="48"/>
        <end position="180"/>
    </location>
</feature>
<comment type="subcellular location">
    <subcellularLocation>
        <location evidence="1">Membrane</location>
        <topology evidence="1">Multi-pass membrane protein</topology>
    </subcellularLocation>
</comment>
<keyword evidence="9" id="KW-1185">Reference proteome</keyword>
<dbReference type="Proteomes" id="UP000751190">
    <property type="component" value="Unassembled WGS sequence"/>
</dbReference>
<organism evidence="8 9">
    <name type="scientific">Diacronema lutheri</name>
    <name type="common">Unicellular marine alga</name>
    <name type="synonym">Monochrysis lutheri</name>
    <dbReference type="NCBI Taxonomy" id="2081491"/>
    <lineage>
        <taxon>Eukaryota</taxon>
        <taxon>Haptista</taxon>
        <taxon>Haptophyta</taxon>
        <taxon>Pavlovophyceae</taxon>
        <taxon>Pavlovales</taxon>
        <taxon>Pavlovaceae</taxon>
        <taxon>Diacronema</taxon>
    </lineage>
</organism>
<dbReference type="AlphaFoldDB" id="A0A8J6CDE7"/>
<dbReference type="PANTHER" id="PTHR38894">
    <property type="entry name" value="TRANSMEMBRANE PROTEIN"/>
    <property type="match status" value="1"/>
</dbReference>
<evidence type="ECO:0000256" key="4">
    <source>
        <dbReference type="ARBA" id="ARBA00023136"/>
    </source>
</evidence>
<dbReference type="Pfam" id="PF08507">
    <property type="entry name" value="COPI_assoc"/>
    <property type="match status" value="1"/>
</dbReference>
<feature type="transmembrane region" description="Helical" evidence="6">
    <location>
        <begin position="201"/>
        <end position="224"/>
    </location>
</feature>